<feature type="compositionally biased region" description="Polar residues" evidence="7">
    <location>
        <begin position="297"/>
        <end position="334"/>
    </location>
</feature>
<feature type="compositionally biased region" description="Polar residues" evidence="7">
    <location>
        <begin position="752"/>
        <end position="762"/>
    </location>
</feature>
<evidence type="ECO:0000256" key="9">
    <source>
        <dbReference type="SAM" id="SignalP"/>
    </source>
</evidence>
<evidence type="ECO:0000256" key="5">
    <source>
        <dbReference type="ARBA" id="ARBA00022989"/>
    </source>
</evidence>
<name>A0ABD1KS50_9TELE</name>
<keyword evidence="2" id="KW-0597">Phosphoprotein</keyword>
<keyword evidence="12" id="KW-1185">Reference proteome</keyword>
<keyword evidence="5 8" id="KW-1133">Transmembrane helix</keyword>
<evidence type="ECO:0000256" key="4">
    <source>
        <dbReference type="ARBA" id="ARBA00022729"/>
    </source>
</evidence>
<protein>
    <recommendedName>
        <fullName evidence="10">Proline-rich transmembrane protein 3/4 domain-containing protein</fullName>
    </recommendedName>
</protein>
<feature type="region of interest" description="Disordered" evidence="7">
    <location>
        <begin position="981"/>
        <end position="1000"/>
    </location>
</feature>
<evidence type="ECO:0000256" key="2">
    <source>
        <dbReference type="ARBA" id="ARBA00022553"/>
    </source>
</evidence>
<feature type="region of interest" description="Disordered" evidence="7">
    <location>
        <begin position="929"/>
        <end position="964"/>
    </location>
</feature>
<comment type="caution">
    <text evidence="11">The sequence shown here is derived from an EMBL/GenBank/DDBJ whole genome shotgun (WGS) entry which is preliminary data.</text>
</comment>
<feature type="transmembrane region" description="Helical" evidence="8">
    <location>
        <begin position="521"/>
        <end position="541"/>
    </location>
</feature>
<feature type="region of interest" description="Disordered" evidence="7">
    <location>
        <begin position="276"/>
        <end position="412"/>
    </location>
</feature>
<evidence type="ECO:0000256" key="1">
    <source>
        <dbReference type="ARBA" id="ARBA00004141"/>
    </source>
</evidence>
<feature type="transmembrane region" description="Helical" evidence="8">
    <location>
        <begin position="553"/>
        <end position="578"/>
    </location>
</feature>
<feature type="compositionally biased region" description="Gly residues" evidence="7">
    <location>
        <begin position="806"/>
        <end position="815"/>
    </location>
</feature>
<keyword evidence="6 8" id="KW-0472">Membrane</keyword>
<evidence type="ECO:0000256" key="3">
    <source>
        <dbReference type="ARBA" id="ARBA00022692"/>
    </source>
</evidence>
<feature type="transmembrane region" description="Helical" evidence="8">
    <location>
        <begin position="625"/>
        <end position="648"/>
    </location>
</feature>
<accession>A0ABD1KS50</accession>
<gene>
    <name evidence="11" type="ORF">ACEWY4_003750</name>
</gene>
<dbReference type="PANTHER" id="PTHR47400">
    <property type="entry name" value="PROLINE-RICH TRANSMEMBRANE PROTEIN 3"/>
    <property type="match status" value="1"/>
</dbReference>
<keyword evidence="3 8" id="KW-0812">Transmembrane</keyword>
<feature type="region of interest" description="Disordered" evidence="7">
    <location>
        <begin position="806"/>
        <end position="870"/>
    </location>
</feature>
<sequence>MTLLLSFSMLLACIWPIVAQYSLSSPQAPTPDIQPVNHTPQILQSTDVALMPPTQTWAESRTIKIPAPLEPVDEDALFGGTQSPPLQQNDAVVESIDSDISDIDTGLATSDSAGPLSTEVRNVLASTLHPATESSTLGTPSLREDVARLPVSPQVSQSPVHRATPASTELVITEGPIESPAEDASLPSGSGDQVISVFKETAGGPPDTVTISASVSGRLTSTSSALTKMAEAQPRPTASIILRAISTTLASTKKSLLEGDMRSTGDWAGSTTLQMTGAASTQNFKPGVDRGPRKSTPEIQSAGSTQGAAGDTSSLSSTARLQPYTSTPSTEQAESTMLSTTTTSTFTATTRHLAKESEPRGPTATKTHSIIQLTFPKETLTTGNGKQTRTGVISSSSLTPTPPLPGVREGAVPESKKNASMSMALIPPPVLLTSPSPHSPAAPCMEGGLRGCGLPKTHEVMDEVLPPNGTTLEWADLSRTLSFAWELHVFGSASLFLLLAAGGALGLVLSPATCCPLRGALLLSNGLLLLAGTLRATHFLTDPYGSRLLLPRAAVTVLVTLPLPLLLWAQAALVALVVRGAGLELELVPPALLRPPLLAVLAVLQCTLLLAADMLSPALSPAVPMVLQSLTLLAGLALCLGFLCLALPRLTRAQQQQRGKVGGRWLWRALGRVLAVCALLGALCCLLHTHTCLWLYGMLGDWRRFGWGWWLNVFWARLLELAWAFCLLLLASWLFWRPREGSETPSGPAGGTRTSVGDLSSPCQTTVMSHPHTCWAKIVQSLKGRPGRKSESAAAGGGGGAANGAGVSGGGGGSGAAASGELPNNWAGQERSGADISKSLIRNREPKDSNCSRQQQQQGSAGGGGGGSLLRLQALTRTPGRSHSSSLDRDKESAVSLFEFDLRPPSPIDLSRSIDEALHREHLLQGVSLFTPLRPPPSPSPETPSPGPWLRRNSDPHLTLTDSSGTILTESSAGLDRIVNSSVPSRQVTAPPTPTHQGPRWVTEQQVPFSLSCPVSLRPSCNSLDHLTPAGEDTRPFLTPDLDRTGSELDSSAGRRFLKVNRQDDSVSVSSDIIDL</sequence>
<evidence type="ECO:0000256" key="6">
    <source>
        <dbReference type="ARBA" id="ARBA00023136"/>
    </source>
</evidence>
<feature type="region of interest" description="Disordered" evidence="7">
    <location>
        <begin position="743"/>
        <end position="762"/>
    </location>
</feature>
<evidence type="ECO:0000256" key="8">
    <source>
        <dbReference type="SAM" id="Phobius"/>
    </source>
</evidence>
<dbReference type="EMBL" id="JBHFQA010000003">
    <property type="protein sequence ID" value="KAL2101989.1"/>
    <property type="molecule type" value="Genomic_DNA"/>
</dbReference>
<organism evidence="11 12">
    <name type="scientific">Coilia grayii</name>
    <name type="common">Gray's grenadier anchovy</name>
    <dbReference type="NCBI Taxonomy" id="363190"/>
    <lineage>
        <taxon>Eukaryota</taxon>
        <taxon>Metazoa</taxon>
        <taxon>Chordata</taxon>
        <taxon>Craniata</taxon>
        <taxon>Vertebrata</taxon>
        <taxon>Euteleostomi</taxon>
        <taxon>Actinopterygii</taxon>
        <taxon>Neopterygii</taxon>
        <taxon>Teleostei</taxon>
        <taxon>Clupei</taxon>
        <taxon>Clupeiformes</taxon>
        <taxon>Clupeoidei</taxon>
        <taxon>Engraulidae</taxon>
        <taxon>Coilinae</taxon>
        <taxon>Coilia</taxon>
    </lineage>
</organism>
<feature type="chain" id="PRO_5044829135" description="Proline-rich transmembrane protein 3/4 domain-containing protein" evidence="9">
    <location>
        <begin position="20"/>
        <end position="1076"/>
    </location>
</feature>
<feature type="transmembrane region" description="Helical" evidence="8">
    <location>
        <begin position="598"/>
        <end position="619"/>
    </location>
</feature>
<dbReference type="Proteomes" id="UP001591681">
    <property type="component" value="Unassembled WGS sequence"/>
</dbReference>
<feature type="compositionally biased region" description="Polar residues" evidence="7">
    <location>
        <begin position="379"/>
        <end position="393"/>
    </location>
</feature>
<evidence type="ECO:0000313" key="11">
    <source>
        <dbReference type="EMBL" id="KAL2101989.1"/>
    </source>
</evidence>
<feature type="compositionally biased region" description="Polar residues" evidence="7">
    <location>
        <begin position="981"/>
        <end position="990"/>
    </location>
</feature>
<dbReference type="InterPro" id="IPR059081">
    <property type="entry name" value="PRRT3-4"/>
</dbReference>
<feature type="domain" description="Proline-rich transmembrane protein 3/4" evidence="10">
    <location>
        <begin position="466"/>
        <end position="745"/>
    </location>
</feature>
<feature type="compositionally biased region" description="Low complexity" evidence="7">
    <location>
        <begin position="335"/>
        <end position="350"/>
    </location>
</feature>
<dbReference type="AlphaFoldDB" id="A0ABD1KS50"/>
<feature type="transmembrane region" description="Helical" evidence="8">
    <location>
        <begin position="709"/>
        <end position="736"/>
    </location>
</feature>
<feature type="transmembrane region" description="Helical" evidence="8">
    <location>
        <begin position="487"/>
        <end position="509"/>
    </location>
</feature>
<comment type="subcellular location">
    <subcellularLocation>
        <location evidence="1">Membrane</location>
        <topology evidence="1">Multi-pass membrane protein</topology>
    </subcellularLocation>
</comment>
<proteinExistence type="predicted"/>
<feature type="compositionally biased region" description="Basic and acidic residues" evidence="7">
    <location>
        <begin position="287"/>
        <end position="296"/>
    </location>
</feature>
<keyword evidence="4 9" id="KW-0732">Signal</keyword>
<feature type="signal peptide" evidence="9">
    <location>
        <begin position="1"/>
        <end position="19"/>
    </location>
</feature>
<feature type="transmembrane region" description="Helical" evidence="8">
    <location>
        <begin position="669"/>
        <end position="689"/>
    </location>
</feature>
<feature type="compositionally biased region" description="Pro residues" evidence="7">
    <location>
        <begin position="933"/>
        <end position="947"/>
    </location>
</feature>
<evidence type="ECO:0000313" key="12">
    <source>
        <dbReference type="Proteomes" id="UP001591681"/>
    </source>
</evidence>
<evidence type="ECO:0000259" key="10">
    <source>
        <dbReference type="Pfam" id="PF25987"/>
    </source>
</evidence>
<dbReference type="Pfam" id="PF25987">
    <property type="entry name" value="PRRT3"/>
    <property type="match status" value="1"/>
</dbReference>
<reference evidence="11 12" key="1">
    <citation type="submission" date="2024-09" db="EMBL/GenBank/DDBJ databases">
        <title>A chromosome-level genome assembly of Gray's grenadier anchovy, Coilia grayii.</title>
        <authorList>
            <person name="Fu Z."/>
        </authorList>
    </citation>
    <scope>NUCLEOTIDE SEQUENCE [LARGE SCALE GENOMIC DNA]</scope>
    <source>
        <strain evidence="11">G4</strain>
        <tissue evidence="11">Muscle</tissue>
    </source>
</reference>
<evidence type="ECO:0000256" key="7">
    <source>
        <dbReference type="SAM" id="MobiDB-lite"/>
    </source>
</evidence>
<dbReference type="InterPro" id="IPR043242">
    <property type="entry name" value="PRRT3"/>
</dbReference>
<dbReference type="PANTHER" id="PTHR47400:SF2">
    <property type="entry name" value="PROLINE-RICH TRANSMEMBRANE PROTEIN 3-LIKE"/>
    <property type="match status" value="1"/>
</dbReference>